<dbReference type="PROSITE" id="PS50928">
    <property type="entry name" value="ABC_TM1"/>
    <property type="match status" value="1"/>
</dbReference>
<organism evidence="9 10">
    <name type="scientific">Murimonas intestini</name>
    <dbReference type="NCBI Taxonomy" id="1337051"/>
    <lineage>
        <taxon>Bacteria</taxon>
        <taxon>Bacillati</taxon>
        <taxon>Bacillota</taxon>
        <taxon>Clostridia</taxon>
        <taxon>Lachnospirales</taxon>
        <taxon>Lachnospiraceae</taxon>
        <taxon>Murimonas</taxon>
    </lineage>
</organism>
<dbReference type="GO" id="GO:0005886">
    <property type="term" value="C:plasma membrane"/>
    <property type="evidence" value="ECO:0007669"/>
    <property type="project" value="UniProtKB-SubCell"/>
</dbReference>
<keyword evidence="6 7" id="KW-0472">Membrane</keyword>
<evidence type="ECO:0000256" key="4">
    <source>
        <dbReference type="ARBA" id="ARBA00022692"/>
    </source>
</evidence>
<evidence type="ECO:0000256" key="7">
    <source>
        <dbReference type="SAM" id="Phobius"/>
    </source>
</evidence>
<feature type="domain" description="ABC transmembrane type-1" evidence="8">
    <location>
        <begin position="76"/>
        <end position="281"/>
    </location>
</feature>
<dbReference type="CDD" id="cd06261">
    <property type="entry name" value="TM_PBP2"/>
    <property type="match status" value="1"/>
</dbReference>
<keyword evidence="3" id="KW-1003">Cell membrane</keyword>
<evidence type="ECO:0000313" key="9">
    <source>
        <dbReference type="EMBL" id="PWJ78010.1"/>
    </source>
</evidence>
<dbReference type="Proteomes" id="UP000245412">
    <property type="component" value="Unassembled WGS sequence"/>
</dbReference>
<name>A0AB73T844_9FIRM</name>
<comment type="subcellular location">
    <subcellularLocation>
        <location evidence="1">Cell membrane</location>
        <topology evidence="1">Multi-pass membrane protein</topology>
    </subcellularLocation>
</comment>
<keyword evidence="5 7" id="KW-1133">Transmembrane helix</keyword>
<feature type="transmembrane region" description="Helical" evidence="7">
    <location>
        <begin position="191"/>
        <end position="212"/>
    </location>
</feature>
<dbReference type="PANTHER" id="PTHR43744:SF9">
    <property type="entry name" value="POLYGALACTURONAN_RHAMNOGALACTURONAN TRANSPORT SYSTEM PERMEASE PROTEIN YTCP"/>
    <property type="match status" value="1"/>
</dbReference>
<evidence type="ECO:0000256" key="6">
    <source>
        <dbReference type="ARBA" id="ARBA00023136"/>
    </source>
</evidence>
<dbReference type="PANTHER" id="PTHR43744">
    <property type="entry name" value="ABC TRANSPORTER PERMEASE PROTEIN MG189-RELATED-RELATED"/>
    <property type="match status" value="1"/>
</dbReference>
<feature type="transmembrane region" description="Helical" evidence="7">
    <location>
        <begin position="73"/>
        <end position="99"/>
    </location>
</feature>
<dbReference type="InterPro" id="IPR000515">
    <property type="entry name" value="MetI-like"/>
</dbReference>
<dbReference type="AlphaFoldDB" id="A0AB73T844"/>
<feature type="transmembrane region" description="Helical" evidence="7">
    <location>
        <begin position="111"/>
        <end position="131"/>
    </location>
</feature>
<feature type="transmembrane region" description="Helical" evidence="7">
    <location>
        <begin position="20"/>
        <end position="40"/>
    </location>
</feature>
<gene>
    <name evidence="9" type="ORF">C7383_102143</name>
</gene>
<dbReference type="SUPFAM" id="SSF161098">
    <property type="entry name" value="MetI-like"/>
    <property type="match status" value="1"/>
</dbReference>
<dbReference type="RefSeq" id="WP_109624959.1">
    <property type="nucleotide sequence ID" value="NZ_CABJAT010000002.1"/>
</dbReference>
<keyword evidence="10" id="KW-1185">Reference proteome</keyword>
<dbReference type="InterPro" id="IPR035906">
    <property type="entry name" value="MetI-like_sf"/>
</dbReference>
<keyword evidence="2" id="KW-0813">Transport</keyword>
<evidence type="ECO:0000256" key="2">
    <source>
        <dbReference type="ARBA" id="ARBA00022448"/>
    </source>
</evidence>
<evidence type="ECO:0000256" key="1">
    <source>
        <dbReference type="ARBA" id="ARBA00004651"/>
    </source>
</evidence>
<proteinExistence type="predicted"/>
<evidence type="ECO:0000256" key="5">
    <source>
        <dbReference type="ARBA" id="ARBA00022989"/>
    </source>
</evidence>
<feature type="transmembrane region" description="Helical" evidence="7">
    <location>
        <begin position="143"/>
        <end position="165"/>
    </location>
</feature>
<evidence type="ECO:0000259" key="8">
    <source>
        <dbReference type="PROSITE" id="PS50928"/>
    </source>
</evidence>
<sequence length="296" mass="33116">MYLKVKRQITLYGVIKNIFLWFFSLCCLIPFLLLIISSFTEDKSIMQYGYSFFPKKWSLDAYIYLFSQGGKIIHAYGISVFVTVLGTLMGVSMTLLLAYPLSRKELPGRNILSFLVLFTLLFNGGLVPSYIMWATVFHMKNTIWALLFPNLMVKAFFVIMARSYFQSSIPLEILESGRIDGASEGKIFSKIVLPLTKPLIATLVLFIGLSYWNDWNNGLIYLTDSSLYSIQNVLNEMIKSIQALSSMGGIASSRVALPSNTVRMAIAVVGTLPLLIVYPFLQKGFVRGIVVGGVKG</sequence>
<accession>A0AB73T844</accession>
<comment type="caution">
    <text evidence="9">The sequence shown here is derived from an EMBL/GenBank/DDBJ whole genome shotgun (WGS) entry which is preliminary data.</text>
</comment>
<reference evidence="9 10" key="1">
    <citation type="submission" date="2018-05" db="EMBL/GenBank/DDBJ databases">
        <authorList>
            <person name="Goeker M."/>
            <person name="Huntemann M."/>
            <person name="Clum A."/>
            <person name="Pillay M."/>
            <person name="Palaniappan K."/>
            <person name="Varghese N."/>
            <person name="Mikhailova N."/>
            <person name="Stamatis D."/>
            <person name="Reddy T."/>
            <person name="Daum C."/>
            <person name="Shapiro N."/>
            <person name="Ivanova N."/>
            <person name="Kyrpides N."/>
            <person name="Woyke T."/>
        </authorList>
    </citation>
    <scope>NUCLEOTIDE SEQUENCE [LARGE SCALE GENOMIC DNA]</scope>
    <source>
        <strain evidence="9 10">DSM 26524</strain>
    </source>
</reference>
<evidence type="ECO:0000256" key="3">
    <source>
        <dbReference type="ARBA" id="ARBA00022475"/>
    </source>
</evidence>
<dbReference type="Gene3D" id="1.10.3720.10">
    <property type="entry name" value="MetI-like"/>
    <property type="match status" value="1"/>
</dbReference>
<dbReference type="EMBL" id="QGGY01000002">
    <property type="protein sequence ID" value="PWJ78010.1"/>
    <property type="molecule type" value="Genomic_DNA"/>
</dbReference>
<protein>
    <submittedName>
        <fullName evidence="9">Aldouronate transport system permease protein</fullName>
    </submittedName>
</protein>
<keyword evidence="4 7" id="KW-0812">Transmembrane</keyword>
<feature type="transmembrane region" description="Helical" evidence="7">
    <location>
        <begin position="262"/>
        <end position="281"/>
    </location>
</feature>
<dbReference type="GO" id="GO:0055085">
    <property type="term" value="P:transmembrane transport"/>
    <property type="evidence" value="ECO:0007669"/>
    <property type="project" value="InterPro"/>
</dbReference>
<evidence type="ECO:0000313" key="10">
    <source>
        <dbReference type="Proteomes" id="UP000245412"/>
    </source>
</evidence>